<protein>
    <submittedName>
        <fullName evidence="7">A-factor receptor protein</fullName>
    </submittedName>
</protein>
<dbReference type="InterPro" id="IPR036271">
    <property type="entry name" value="Tet_transcr_reg_TetR-rel_C_sf"/>
</dbReference>
<dbReference type="PANTHER" id="PTHR30055:SF234">
    <property type="entry name" value="HTH-TYPE TRANSCRIPTIONAL REGULATOR BETI"/>
    <property type="match status" value="1"/>
</dbReference>
<organism evidence="7 8">
    <name type="scientific">Streptomyces cyanogenus</name>
    <dbReference type="NCBI Taxonomy" id="80860"/>
    <lineage>
        <taxon>Bacteria</taxon>
        <taxon>Bacillati</taxon>
        <taxon>Actinomycetota</taxon>
        <taxon>Actinomycetes</taxon>
        <taxon>Kitasatosporales</taxon>
        <taxon>Streptomycetaceae</taxon>
        <taxon>Streptomyces</taxon>
    </lineage>
</organism>
<feature type="compositionally biased region" description="Basic and acidic residues" evidence="5">
    <location>
        <begin position="27"/>
        <end position="36"/>
    </location>
</feature>
<dbReference type="InterPro" id="IPR047923">
    <property type="entry name" value="ArpA-like"/>
</dbReference>
<dbReference type="InterPro" id="IPR001647">
    <property type="entry name" value="HTH_TetR"/>
</dbReference>
<name>A0ABX7TZ70_STRCY</name>
<dbReference type="PROSITE" id="PS50977">
    <property type="entry name" value="HTH_TETR_2"/>
    <property type="match status" value="1"/>
</dbReference>
<keyword evidence="1" id="KW-0805">Transcription regulation</keyword>
<evidence type="ECO:0000313" key="8">
    <source>
        <dbReference type="Proteomes" id="UP000663908"/>
    </source>
</evidence>
<dbReference type="NCBIfam" id="NF041196">
    <property type="entry name" value="ScbR_bind_reg"/>
    <property type="match status" value="1"/>
</dbReference>
<gene>
    <name evidence="7" type="primary">arpA4</name>
    <name evidence="7" type="ORF">S1361_31315</name>
</gene>
<feature type="region of interest" description="Disordered" evidence="5">
    <location>
        <begin position="1"/>
        <end position="36"/>
    </location>
</feature>
<dbReference type="Pfam" id="PF21935">
    <property type="entry name" value="TetR_C_45"/>
    <property type="match status" value="1"/>
</dbReference>
<evidence type="ECO:0000256" key="1">
    <source>
        <dbReference type="ARBA" id="ARBA00023015"/>
    </source>
</evidence>
<dbReference type="InterPro" id="IPR054126">
    <property type="entry name" value="CprB_TetR_C"/>
</dbReference>
<dbReference type="SUPFAM" id="SSF48498">
    <property type="entry name" value="Tetracyclin repressor-like, C-terminal domain"/>
    <property type="match status" value="1"/>
</dbReference>
<dbReference type="InterPro" id="IPR009057">
    <property type="entry name" value="Homeodomain-like_sf"/>
</dbReference>
<dbReference type="PRINTS" id="PR00455">
    <property type="entry name" value="HTHTETR"/>
</dbReference>
<evidence type="ECO:0000256" key="2">
    <source>
        <dbReference type="ARBA" id="ARBA00023125"/>
    </source>
</evidence>
<sequence length="224" mass="24932">MPEDREATLMSEPQATAFAQPRTTVRRGSDPKQERSARTRLRVLIGAAELFTERGFRHTSVKDVADRVEMTKGAVYFHYPTKESLAVAIVEEHYGRWPKILDEVTKEGRGPLDTAARMLECAAIAFQDDVIVQAGARLQLERPQIDAELPTPYVGWVSLLESLLTSAQEAGELRPGVEPGRAARSLVSAFFGSQHVSDVLSGRADVVERWRDLSELLFRSIRGD</sequence>
<keyword evidence="8" id="KW-1185">Reference proteome</keyword>
<dbReference type="Proteomes" id="UP000663908">
    <property type="component" value="Chromosome"/>
</dbReference>
<keyword evidence="2 4" id="KW-0238">DNA-binding</keyword>
<keyword evidence="7" id="KW-0675">Receptor</keyword>
<feature type="DNA-binding region" description="H-T-H motif" evidence="4">
    <location>
        <begin position="60"/>
        <end position="79"/>
    </location>
</feature>
<dbReference type="SUPFAM" id="SSF46689">
    <property type="entry name" value="Homeodomain-like"/>
    <property type="match status" value="1"/>
</dbReference>
<dbReference type="Gene3D" id="1.10.357.10">
    <property type="entry name" value="Tetracycline Repressor, domain 2"/>
    <property type="match status" value="1"/>
</dbReference>
<reference evidence="7 8" key="1">
    <citation type="submission" date="2021-03" db="EMBL/GenBank/DDBJ databases">
        <title>Complete genome sequence of Streptomyces cyanogenus S136, producer of anticancer angucycline landomycin A.</title>
        <authorList>
            <person name="Hrab P."/>
            <person name="Ruckert C."/>
            <person name="Busche T."/>
            <person name="Ostash I."/>
            <person name="Kalinowski J."/>
            <person name="Fedorenko V."/>
            <person name="Yushchuk O."/>
            <person name="Ostash B."/>
        </authorList>
    </citation>
    <scope>NUCLEOTIDE SEQUENCE [LARGE SCALE GENOMIC DNA]</scope>
    <source>
        <strain evidence="7 8">S136</strain>
    </source>
</reference>
<evidence type="ECO:0000256" key="5">
    <source>
        <dbReference type="SAM" id="MobiDB-lite"/>
    </source>
</evidence>
<evidence type="ECO:0000256" key="4">
    <source>
        <dbReference type="PROSITE-ProRule" id="PRU00335"/>
    </source>
</evidence>
<proteinExistence type="predicted"/>
<keyword evidence="3" id="KW-0804">Transcription</keyword>
<accession>A0ABX7TZ70</accession>
<evidence type="ECO:0000259" key="6">
    <source>
        <dbReference type="PROSITE" id="PS50977"/>
    </source>
</evidence>
<evidence type="ECO:0000313" key="7">
    <source>
        <dbReference type="EMBL" id="QTE01862.1"/>
    </source>
</evidence>
<dbReference type="Pfam" id="PF00440">
    <property type="entry name" value="TetR_N"/>
    <property type="match status" value="1"/>
</dbReference>
<dbReference type="EMBL" id="CP071839">
    <property type="protein sequence ID" value="QTE01862.1"/>
    <property type="molecule type" value="Genomic_DNA"/>
</dbReference>
<evidence type="ECO:0000256" key="3">
    <source>
        <dbReference type="ARBA" id="ARBA00023163"/>
    </source>
</evidence>
<dbReference type="PANTHER" id="PTHR30055">
    <property type="entry name" value="HTH-TYPE TRANSCRIPTIONAL REGULATOR RUTR"/>
    <property type="match status" value="1"/>
</dbReference>
<dbReference type="InterPro" id="IPR050109">
    <property type="entry name" value="HTH-type_TetR-like_transc_reg"/>
</dbReference>
<feature type="domain" description="HTH tetR-type" evidence="6">
    <location>
        <begin position="37"/>
        <end position="97"/>
    </location>
</feature>